<keyword evidence="2" id="KW-1133">Transmembrane helix</keyword>
<evidence type="ECO:0000256" key="2">
    <source>
        <dbReference type="SAM" id="Phobius"/>
    </source>
</evidence>
<reference evidence="5" key="1">
    <citation type="journal article" date="2017" name="Proc. Natl. Acad. Sci. U.S.A.">
        <title>Simulation of Deepwater Horizon oil plume reveals substrate specialization within a complex community of hydrocarbon degraders.</title>
        <authorList>
            <person name="Hu P."/>
            <person name="Dubinsky E.A."/>
            <person name="Probst A.J."/>
            <person name="Wang J."/>
            <person name="Sieber C.M.K."/>
            <person name="Tom L.M."/>
            <person name="Gardinali P."/>
            <person name="Banfield J.F."/>
            <person name="Atlas R.M."/>
            <person name="Andersen G.L."/>
        </authorList>
    </citation>
    <scope>NUCLEOTIDE SEQUENCE [LARGE SCALE GENOMIC DNA]</scope>
</reference>
<dbReference type="AlphaFoldDB" id="A0A1Y5HSG9"/>
<name>A0A1Y5HSG9_OLEAN</name>
<dbReference type="InterPro" id="IPR050469">
    <property type="entry name" value="Diguanylate_Cyclase"/>
</dbReference>
<dbReference type="GO" id="GO:1902201">
    <property type="term" value="P:negative regulation of bacterial-type flagellum-dependent cell motility"/>
    <property type="evidence" value="ECO:0007669"/>
    <property type="project" value="TreeGrafter"/>
</dbReference>
<dbReference type="GO" id="GO:0005886">
    <property type="term" value="C:plasma membrane"/>
    <property type="evidence" value="ECO:0007669"/>
    <property type="project" value="TreeGrafter"/>
</dbReference>
<dbReference type="InterPro" id="IPR029787">
    <property type="entry name" value="Nucleotide_cyclase"/>
</dbReference>
<gene>
    <name evidence="4" type="ORF">A9R00_06940</name>
</gene>
<keyword evidence="2" id="KW-0472">Membrane</keyword>
<dbReference type="InterPro" id="IPR000160">
    <property type="entry name" value="GGDEF_dom"/>
</dbReference>
<dbReference type="EC" id="2.7.7.65" evidence="1"/>
<feature type="transmembrane region" description="Helical" evidence="2">
    <location>
        <begin position="6"/>
        <end position="27"/>
    </location>
</feature>
<feature type="transmembrane region" description="Helical" evidence="2">
    <location>
        <begin position="138"/>
        <end position="154"/>
    </location>
</feature>
<dbReference type="EMBL" id="MABE01000393">
    <property type="protein sequence ID" value="OUS40258.1"/>
    <property type="molecule type" value="Genomic_DNA"/>
</dbReference>
<sequence>MLQQQLTLRIQIILYTLAAFAICILMIDQYRQGLFPLVLSNAIGVPAFLFSAVYLYINRDRTPSLWVHHILISTLSLLALYQLIDYPELMTHYLYALPLFSFFCLPILNATIINLVVAGITTLMMWNEFGWQEGLRAGINYCLFLGSAFCYAFLTQIKQKSLRRLALTDQISGAYNKRHFYHTLDREISRSENTQDPISLIALTIDDYHQMVDIHGRRSIHQFLALFTERSRTIIRAGDEIFRLEEDLFILLLPHCPNDGAIVLMERIKRNLQQQSWDPVAELSLSTSAATWSSGETAQELQKRLLQTLTKQQKTTLQLAAFSEQ</sequence>
<keyword evidence="2" id="KW-0812">Transmembrane</keyword>
<dbReference type="PROSITE" id="PS50887">
    <property type="entry name" value="GGDEF"/>
    <property type="match status" value="1"/>
</dbReference>
<dbReference type="Pfam" id="PF00990">
    <property type="entry name" value="GGDEF"/>
    <property type="match status" value="1"/>
</dbReference>
<evidence type="ECO:0000313" key="4">
    <source>
        <dbReference type="EMBL" id="OUS40258.1"/>
    </source>
</evidence>
<accession>A0A1Y5HSG9</accession>
<dbReference type="Proteomes" id="UP000227088">
    <property type="component" value="Unassembled WGS sequence"/>
</dbReference>
<organism evidence="4 5">
    <name type="scientific">Oleispira antarctica</name>
    <dbReference type="NCBI Taxonomy" id="188908"/>
    <lineage>
        <taxon>Bacteria</taxon>
        <taxon>Pseudomonadati</taxon>
        <taxon>Pseudomonadota</taxon>
        <taxon>Gammaproteobacteria</taxon>
        <taxon>Oceanospirillales</taxon>
        <taxon>Oceanospirillaceae</taxon>
        <taxon>Oleispira</taxon>
    </lineage>
</organism>
<dbReference type="PANTHER" id="PTHR45138:SF24">
    <property type="entry name" value="DIGUANYLATE CYCLASE DGCC-RELATED"/>
    <property type="match status" value="1"/>
</dbReference>
<dbReference type="SMART" id="SM00267">
    <property type="entry name" value="GGDEF"/>
    <property type="match status" value="1"/>
</dbReference>
<proteinExistence type="predicted"/>
<evidence type="ECO:0000313" key="5">
    <source>
        <dbReference type="Proteomes" id="UP000227088"/>
    </source>
</evidence>
<dbReference type="NCBIfam" id="TIGR00254">
    <property type="entry name" value="GGDEF"/>
    <property type="match status" value="1"/>
</dbReference>
<feature type="domain" description="GGDEF" evidence="3">
    <location>
        <begin position="196"/>
        <end position="325"/>
    </location>
</feature>
<feature type="transmembrane region" description="Helical" evidence="2">
    <location>
        <begin position="93"/>
        <end position="126"/>
    </location>
</feature>
<dbReference type="CDD" id="cd01949">
    <property type="entry name" value="GGDEF"/>
    <property type="match status" value="1"/>
</dbReference>
<evidence type="ECO:0000259" key="3">
    <source>
        <dbReference type="PROSITE" id="PS50887"/>
    </source>
</evidence>
<comment type="caution">
    <text evidence="4">The sequence shown here is derived from an EMBL/GenBank/DDBJ whole genome shotgun (WGS) entry which is preliminary data.</text>
</comment>
<feature type="transmembrane region" description="Helical" evidence="2">
    <location>
        <begin position="34"/>
        <end position="57"/>
    </location>
</feature>
<dbReference type="GO" id="GO:0043709">
    <property type="term" value="P:cell adhesion involved in single-species biofilm formation"/>
    <property type="evidence" value="ECO:0007669"/>
    <property type="project" value="TreeGrafter"/>
</dbReference>
<dbReference type="SUPFAM" id="SSF55073">
    <property type="entry name" value="Nucleotide cyclase"/>
    <property type="match status" value="1"/>
</dbReference>
<dbReference type="GO" id="GO:0052621">
    <property type="term" value="F:diguanylate cyclase activity"/>
    <property type="evidence" value="ECO:0007669"/>
    <property type="project" value="UniProtKB-EC"/>
</dbReference>
<dbReference type="PANTHER" id="PTHR45138">
    <property type="entry name" value="REGULATORY COMPONENTS OF SENSORY TRANSDUCTION SYSTEM"/>
    <property type="match status" value="1"/>
</dbReference>
<dbReference type="InterPro" id="IPR043128">
    <property type="entry name" value="Rev_trsase/Diguanyl_cyclase"/>
</dbReference>
<dbReference type="Gene3D" id="3.30.70.270">
    <property type="match status" value="1"/>
</dbReference>
<evidence type="ECO:0000256" key="1">
    <source>
        <dbReference type="ARBA" id="ARBA00012528"/>
    </source>
</evidence>
<feature type="transmembrane region" description="Helical" evidence="2">
    <location>
        <begin position="63"/>
        <end position="81"/>
    </location>
</feature>
<protein>
    <recommendedName>
        <fullName evidence="1">diguanylate cyclase</fullName>
        <ecNumber evidence="1">2.7.7.65</ecNumber>
    </recommendedName>
</protein>